<feature type="compositionally biased region" description="Pro residues" evidence="1">
    <location>
        <begin position="1"/>
        <end position="10"/>
    </location>
</feature>
<evidence type="ECO:0000313" key="3">
    <source>
        <dbReference type="Proteomes" id="UP000698800"/>
    </source>
</evidence>
<evidence type="ECO:0000313" key="2">
    <source>
        <dbReference type="EMBL" id="KAH0544430.1"/>
    </source>
</evidence>
<comment type="caution">
    <text evidence="2">The sequence shown here is derived from an EMBL/GenBank/DDBJ whole genome shotgun (WGS) entry which is preliminary data.</text>
</comment>
<accession>A0A9P8IBB2</accession>
<keyword evidence="3" id="KW-1185">Reference proteome</keyword>
<evidence type="ECO:0000256" key="1">
    <source>
        <dbReference type="SAM" id="MobiDB-lite"/>
    </source>
</evidence>
<feature type="compositionally biased region" description="Polar residues" evidence="1">
    <location>
        <begin position="26"/>
        <end position="37"/>
    </location>
</feature>
<protein>
    <submittedName>
        <fullName evidence="2">Uncharacterized protein</fullName>
    </submittedName>
</protein>
<name>A0A9P8IBB2_9PEZI</name>
<feature type="region of interest" description="Disordered" evidence="1">
    <location>
        <begin position="1"/>
        <end position="53"/>
    </location>
</feature>
<feature type="region of interest" description="Disordered" evidence="1">
    <location>
        <begin position="157"/>
        <end position="190"/>
    </location>
</feature>
<dbReference type="OrthoDB" id="4158466at2759"/>
<feature type="region of interest" description="Disordered" evidence="1">
    <location>
        <begin position="60"/>
        <end position="79"/>
    </location>
</feature>
<organism evidence="2 3">
    <name type="scientific">Glutinoglossum americanum</name>
    <dbReference type="NCBI Taxonomy" id="1670608"/>
    <lineage>
        <taxon>Eukaryota</taxon>
        <taxon>Fungi</taxon>
        <taxon>Dikarya</taxon>
        <taxon>Ascomycota</taxon>
        <taxon>Pezizomycotina</taxon>
        <taxon>Geoglossomycetes</taxon>
        <taxon>Geoglossales</taxon>
        <taxon>Geoglossaceae</taxon>
        <taxon>Glutinoglossum</taxon>
    </lineage>
</organism>
<dbReference type="EMBL" id="JAGHQL010000019">
    <property type="protein sequence ID" value="KAH0544430.1"/>
    <property type="molecule type" value="Genomic_DNA"/>
</dbReference>
<reference evidence="2" key="1">
    <citation type="submission" date="2021-03" db="EMBL/GenBank/DDBJ databases">
        <title>Comparative genomics and phylogenomic investigation of the class Geoglossomycetes provide insights into ecological specialization and systematics.</title>
        <authorList>
            <person name="Melie T."/>
            <person name="Pirro S."/>
            <person name="Miller A.N."/>
            <person name="Quandt A."/>
        </authorList>
    </citation>
    <scope>NUCLEOTIDE SEQUENCE</scope>
    <source>
        <strain evidence="2">GBOQ0MN5Z8</strain>
    </source>
</reference>
<proteinExistence type="predicted"/>
<gene>
    <name evidence="2" type="ORF">FGG08_001457</name>
</gene>
<dbReference type="Proteomes" id="UP000698800">
    <property type="component" value="Unassembled WGS sequence"/>
</dbReference>
<sequence length="532" mass="58660">MGETTAPPPATKGQKDASSAAKGQENESLTAKGQENTPLVAKGQKGMPSVTAGQKDALSAAKGQNDMPLATGGPSSAAEVQKDRNHYAFNTAGVAYDYQMPERQQFLRISVRGISSSPLKLDSSTSVPPISPTPEELDYTQGAEQVLWVGMSLMTSVGQSSSGKGQANPGTTQPPPKRRRGPKPSKVSIDSEKPFDIIPYSSQALRVVVRYKGKNAKLYALVEPMDGLYRRKKWQEIIRDAVNAKSKTEVKSLKTYDTTRIDVPWGLSFANEVQSLVAMYTIQPESWILDALLELLKRVDHDLSYCPSTKNVYLHKLIDIEKKFGEGDAENVLPECLVLWPELEELDLVPGDVMELANGLRQGKVTLEYRLIRGVLVDWKRRCQERGAGFKDLAEAVLSTRKYVLLQIGEILPSSKSIKSDAVTAFVKCEADYLRSLTEYGKRFAEALKDSQGNQTVALDLPAIWANFKDKPDVDSARLYAINVHRYSVTQMMAKDQAIGQKLNGHVIFLDRFLESLKLAAGEEEVTTDSDE</sequence>
<dbReference type="AlphaFoldDB" id="A0A9P8IBB2"/>